<dbReference type="InterPro" id="IPR006549">
    <property type="entry name" value="HAD-SF_hydro_IIIA"/>
</dbReference>
<name>A0A346TPZ4_9ABAC</name>
<dbReference type="Gene3D" id="3.40.50.300">
    <property type="entry name" value="P-loop containing nucleotide triphosphate hydrolases"/>
    <property type="match status" value="1"/>
</dbReference>
<dbReference type="InterPro" id="IPR027417">
    <property type="entry name" value="P-loop_NTPase"/>
</dbReference>
<dbReference type="PANTHER" id="PTHR12083">
    <property type="entry name" value="BIFUNCTIONAL POLYNUCLEOTIDE PHOSPHATASE/KINASE"/>
    <property type="match status" value="1"/>
</dbReference>
<dbReference type="InterPro" id="IPR023214">
    <property type="entry name" value="HAD_sf"/>
</dbReference>
<dbReference type="GO" id="GO:0006281">
    <property type="term" value="P:DNA repair"/>
    <property type="evidence" value="ECO:0007669"/>
    <property type="project" value="TreeGrafter"/>
</dbReference>
<dbReference type="InterPro" id="IPR006551">
    <property type="entry name" value="Polynucleotide_phosphatase"/>
</dbReference>
<organism evidence="1 2">
    <name type="scientific">Spodoptera eridania nucleopolyhedrovirus</name>
    <dbReference type="NCBI Taxonomy" id="2315721"/>
    <lineage>
        <taxon>Viruses</taxon>
        <taxon>Viruses incertae sedis</taxon>
        <taxon>Naldaviricetes</taxon>
        <taxon>Lefavirales</taxon>
        <taxon>Baculoviridae</taxon>
        <taxon>Alphabaculovirus</taxon>
        <taxon>Alphabaculovirus speridaniae</taxon>
    </lineage>
</organism>
<dbReference type="GO" id="GO:0046403">
    <property type="term" value="F:polynucleotide 3'-phosphatase activity"/>
    <property type="evidence" value="ECO:0007669"/>
    <property type="project" value="TreeGrafter"/>
</dbReference>
<keyword evidence="2" id="KW-1185">Reference proteome</keyword>
<sequence length="365" mass="42915">MSYRLSLGGVACTTKSTILKNLYFRDLTVHLTDYKELHDKYKFDHRVGGILYVAHRHMNIIEQLKNDDDFETALQIYDRHPMESIVYETMRQNIDLEETRKIFDDCAAMGLVFDFKPIIMRIKPGTESHVVRMMKERGNGIDLIDEKYVRDQNERFEIFARSFGADEYIIDCSKNITEQQIEIKQYLFNLIYKWYLVNDSLYVYEYKLPIMNKKIAAFDLDGTLIETKSGEVYAKDSEDWKWKYYDIYSTFVHLIKKKYTIVIVTNQLGISTGKVEACSMQKKINDICKTLGLPIFVLMASKMDKFRKPLTGTMEYLVSKYPHIDTKESFYCGDNVNGTLPHDSEYAKACGMKFVYDFQYFNIVR</sequence>
<dbReference type="GeneID" id="65102304"/>
<proteinExistence type="predicted"/>
<dbReference type="InterPro" id="IPR036412">
    <property type="entry name" value="HAD-like_sf"/>
</dbReference>
<accession>A0A346TPZ4</accession>
<dbReference type="NCBIfam" id="TIGR01662">
    <property type="entry name" value="HAD-SF-IIIA"/>
    <property type="match status" value="1"/>
</dbReference>
<dbReference type="InterPro" id="IPR013954">
    <property type="entry name" value="PNK3P"/>
</dbReference>
<reference evidence="1 2" key="1">
    <citation type="submission" date="2018-05" db="EMBL/GenBank/DDBJ databases">
        <title>The complete genome sequence of an alphabaculovirus isolated from the southern armyworm, Spodoptera eridania.</title>
        <authorList>
            <person name="Harrison R.L."/>
            <person name="Rowley D.L."/>
        </authorList>
    </citation>
    <scope>NUCLEOTIDE SEQUENCE [LARGE SCALE GENOMIC DNA]</scope>
    <source>
        <strain evidence="1">251</strain>
    </source>
</reference>
<dbReference type="PANTHER" id="PTHR12083:SF9">
    <property type="entry name" value="BIFUNCTIONAL POLYNUCLEOTIDE PHOSPHATASE_KINASE"/>
    <property type="match status" value="1"/>
</dbReference>
<dbReference type="EMBL" id="MH320559">
    <property type="protein sequence ID" value="AXU41654.1"/>
    <property type="molecule type" value="Genomic_DNA"/>
</dbReference>
<dbReference type="SUPFAM" id="SSF56784">
    <property type="entry name" value="HAD-like"/>
    <property type="match status" value="1"/>
</dbReference>
<protein>
    <submittedName>
        <fullName evidence="1">NRK-1</fullName>
    </submittedName>
</protein>
<dbReference type="GO" id="GO:0003690">
    <property type="term" value="F:double-stranded DNA binding"/>
    <property type="evidence" value="ECO:0007669"/>
    <property type="project" value="TreeGrafter"/>
</dbReference>
<dbReference type="GO" id="GO:0046404">
    <property type="term" value="F:ATP-dependent polydeoxyribonucleotide 5'-hydroxyl-kinase activity"/>
    <property type="evidence" value="ECO:0007669"/>
    <property type="project" value="TreeGrafter"/>
</dbReference>
<evidence type="ECO:0000313" key="2">
    <source>
        <dbReference type="Proteomes" id="UP000503448"/>
    </source>
</evidence>
<dbReference type="SUPFAM" id="SSF52540">
    <property type="entry name" value="P-loop containing nucleoside triphosphate hydrolases"/>
    <property type="match status" value="1"/>
</dbReference>
<evidence type="ECO:0000313" key="1">
    <source>
        <dbReference type="EMBL" id="AXU41654.1"/>
    </source>
</evidence>
<dbReference type="Gene3D" id="3.40.50.1000">
    <property type="entry name" value="HAD superfamily/HAD-like"/>
    <property type="match status" value="1"/>
</dbReference>
<dbReference type="Proteomes" id="UP000503448">
    <property type="component" value="Segment"/>
</dbReference>
<dbReference type="NCBIfam" id="TIGR01664">
    <property type="entry name" value="DNA-3'-Pase"/>
    <property type="match status" value="1"/>
</dbReference>
<dbReference type="Pfam" id="PF08645">
    <property type="entry name" value="PNK3P"/>
    <property type="match status" value="1"/>
</dbReference>
<dbReference type="RefSeq" id="YP_010087057.1">
    <property type="nucleotide sequence ID" value="NC_055502.1"/>
</dbReference>
<dbReference type="KEGG" id="vg:65102304"/>